<dbReference type="Pfam" id="PF02104">
    <property type="entry name" value="SURF1"/>
    <property type="match status" value="1"/>
</dbReference>
<dbReference type="InterPro" id="IPR002994">
    <property type="entry name" value="Surf1/Shy1"/>
</dbReference>
<feature type="transmembrane region" description="Helical" evidence="6">
    <location>
        <begin position="12"/>
        <end position="32"/>
    </location>
</feature>
<dbReference type="GO" id="GO:0005886">
    <property type="term" value="C:plasma membrane"/>
    <property type="evidence" value="ECO:0007669"/>
    <property type="project" value="UniProtKB-SubCell"/>
</dbReference>
<dbReference type="AlphaFoldDB" id="A0A2P8E2E7"/>
<protein>
    <recommendedName>
        <fullName evidence="6">SURF1-like protein</fullName>
    </recommendedName>
</protein>
<evidence type="ECO:0000256" key="4">
    <source>
        <dbReference type="ARBA" id="ARBA00022989"/>
    </source>
</evidence>
<reference evidence="8 9" key="1">
    <citation type="submission" date="2018-03" db="EMBL/GenBank/DDBJ databases">
        <title>Genomic Encyclopedia of Archaeal and Bacterial Type Strains, Phase II (KMG-II): from individual species to whole genera.</title>
        <authorList>
            <person name="Goeker M."/>
        </authorList>
    </citation>
    <scope>NUCLEOTIDE SEQUENCE [LARGE SCALE GENOMIC DNA]</scope>
    <source>
        <strain evidence="8 9">DSM 45211</strain>
    </source>
</reference>
<feature type="transmembrane region" description="Helical" evidence="6">
    <location>
        <begin position="213"/>
        <end position="233"/>
    </location>
</feature>
<dbReference type="EMBL" id="PYGE01000007">
    <property type="protein sequence ID" value="PSL03644.1"/>
    <property type="molecule type" value="Genomic_DNA"/>
</dbReference>
<evidence type="ECO:0000256" key="5">
    <source>
        <dbReference type="ARBA" id="ARBA00023136"/>
    </source>
</evidence>
<keyword evidence="5 6" id="KW-0472">Membrane</keyword>
<dbReference type="RefSeq" id="WP_165358583.1">
    <property type="nucleotide sequence ID" value="NZ_PYGE01000007.1"/>
</dbReference>
<evidence type="ECO:0000313" key="9">
    <source>
        <dbReference type="Proteomes" id="UP000243528"/>
    </source>
</evidence>
<dbReference type="CDD" id="cd06662">
    <property type="entry name" value="SURF1"/>
    <property type="match status" value="1"/>
</dbReference>
<feature type="region of interest" description="Disordered" evidence="7">
    <location>
        <begin position="125"/>
        <end position="160"/>
    </location>
</feature>
<gene>
    <name evidence="8" type="ORF">CLV30_107125</name>
</gene>
<comment type="subcellular location">
    <subcellularLocation>
        <location evidence="6">Cell membrane</location>
        <topology evidence="6">Multi-pass membrane protein</topology>
    </subcellularLocation>
    <subcellularLocation>
        <location evidence="1">Membrane</location>
    </subcellularLocation>
</comment>
<sequence length="282" mass="30027">MYRFLASRRWLVRTIAGILLVLVCVRLGIWQLDRNEQRTAHNDVVEANVDDDAVPIDRLAAPGAALADDDQWRTVQVTGRYDTDNALILRLRPVNGVPGVHALTPLVTDDGNAVLVDRGYVASEGTRDDEVPIPPPPEGRVTVTGRARTSETGQGTGGDAARGDIRYVDIAGIAETMPYPLYGAWIERTAQDPAGSGELRTIPAPETESGPHLSYAVQWFLFAVVGVSGYVLLVRAEARGRAEAAAEPGHGDSSGPGEDSGDHAAGEPAARAHGGGRDQVDR</sequence>
<evidence type="ECO:0000256" key="2">
    <source>
        <dbReference type="ARBA" id="ARBA00007165"/>
    </source>
</evidence>
<evidence type="ECO:0000256" key="1">
    <source>
        <dbReference type="ARBA" id="ARBA00004370"/>
    </source>
</evidence>
<dbReference type="InterPro" id="IPR045214">
    <property type="entry name" value="Surf1/Surf4"/>
</dbReference>
<dbReference type="PROSITE" id="PS50895">
    <property type="entry name" value="SURF1"/>
    <property type="match status" value="1"/>
</dbReference>
<keyword evidence="3 6" id="KW-0812">Transmembrane</keyword>
<comment type="similarity">
    <text evidence="2 6">Belongs to the SURF1 family.</text>
</comment>
<keyword evidence="4 6" id="KW-1133">Transmembrane helix</keyword>
<evidence type="ECO:0000256" key="6">
    <source>
        <dbReference type="RuleBase" id="RU363076"/>
    </source>
</evidence>
<evidence type="ECO:0000256" key="7">
    <source>
        <dbReference type="SAM" id="MobiDB-lite"/>
    </source>
</evidence>
<evidence type="ECO:0000313" key="8">
    <source>
        <dbReference type="EMBL" id="PSL03644.1"/>
    </source>
</evidence>
<evidence type="ECO:0000256" key="3">
    <source>
        <dbReference type="ARBA" id="ARBA00022692"/>
    </source>
</evidence>
<proteinExistence type="inferred from homology"/>
<keyword evidence="6" id="KW-1003">Cell membrane</keyword>
<dbReference type="PANTHER" id="PTHR23427:SF2">
    <property type="entry name" value="SURFEIT LOCUS PROTEIN 1"/>
    <property type="match status" value="1"/>
</dbReference>
<accession>A0A2P8E2E7</accession>
<keyword evidence="9" id="KW-1185">Reference proteome</keyword>
<feature type="region of interest" description="Disordered" evidence="7">
    <location>
        <begin position="242"/>
        <end position="282"/>
    </location>
</feature>
<organism evidence="8 9">
    <name type="scientific">Haloactinopolyspora alba</name>
    <dbReference type="NCBI Taxonomy" id="648780"/>
    <lineage>
        <taxon>Bacteria</taxon>
        <taxon>Bacillati</taxon>
        <taxon>Actinomycetota</taxon>
        <taxon>Actinomycetes</taxon>
        <taxon>Jiangellales</taxon>
        <taxon>Jiangellaceae</taxon>
        <taxon>Haloactinopolyspora</taxon>
    </lineage>
</organism>
<name>A0A2P8E2E7_9ACTN</name>
<dbReference type="PANTHER" id="PTHR23427">
    <property type="entry name" value="SURFEIT LOCUS PROTEIN"/>
    <property type="match status" value="1"/>
</dbReference>
<dbReference type="Proteomes" id="UP000243528">
    <property type="component" value="Unassembled WGS sequence"/>
</dbReference>
<feature type="compositionally biased region" description="Low complexity" evidence="7">
    <location>
        <begin position="245"/>
        <end position="257"/>
    </location>
</feature>
<comment type="caution">
    <text evidence="8">The sequence shown here is derived from an EMBL/GenBank/DDBJ whole genome shotgun (WGS) entry which is preliminary data.</text>
</comment>